<dbReference type="InParanoid" id="A0A673YQI9"/>
<feature type="compositionally biased region" description="Polar residues" evidence="2">
    <location>
        <begin position="192"/>
        <end position="204"/>
    </location>
</feature>
<proteinExistence type="inferred from homology"/>
<dbReference type="OMA" id="MRAMTGE"/>
<evidence type="ECO:0000313" key="5">
    <source>
        <dbReference type="Proteomes" id="UP000472277"/>
    </source>
</evidence>
<accession>A0A673YQI9</accession>
<name>A0A673YQI9_SALTR</name>
<keyword evidence="3" id="KW-0472">Membrane</keyword>
<evidence type="ECO:0000256" key="2">
    <source>
        <dbReference type="SAM" id="MobiDB-lite"/>
    </source>
</evidence>
<dbReference type="Pfam" id="PF15393">
    <property type="entry name" value="DUF4615"/>
    <property type="match status" value="1"/>
</dbReference>
<dbReference type="InterPro" id="IPR029274">
    <property type="entry name" value="DUF4615"/>
</dbReference>
<feature type="region of interest" description="Disordered" evidence="2">
    <location>
        <begin position="151"/>
        <end position="213"/>
    </location>
</feature>
<dbReference type="Ensembl" id="ENSSTUT00000038670.1">
    <property type="protein sequence ID" value="ENSSTUP00000037008.1"/>
    <property type="gene ID" value="ENSSTUG00000015761.1"/>
</dbReference>
<feature type="compositionally biased region" description="Basic residues" evidence="2">
    <location>
        <begin position="177"/>
        <end position="189"/>
    </location>
</feature>
<dbReference type="Proteomes" id="UP000472277">
    <property type="component" value="Chromosome 2"/>
</dbReference>
<reference evidence="4" key="1">
    <citation type="submission" date="2025-08" db="UniProtKB">
        <authorList>
            <consortium name="Ensembl"/>
        </authorList>
    </citation>
    <scope>IDENTIFICATION</scope>
</reference>
<keyword evidence="3" id="KW-0812">Transmembrane</keyword>
<feature type="transmembrane region" description="Helical" evidence="3">
    <location>
        <begin position="21"/>
        <end position="41"/>
    </location>
</feature>
<gene>
    <name evidence="4" type="primary">c2h8orf33</name>
</gene>
<protein>
    <submittedName>
        <fullName evidence="4">Zgc:112185</fullName>
    </submittedName>
</protein>
<keyword evidence="5" id="KW-1185">Reference proteome</keyword>
<sequence>MTEHKTLVIGRTQQVITRNSFTFLCIVVCFNTVSLHVLVFVCFGADFEPQVNDTAQGEQNQQSRTEKQLWVRSENSFTFNFFPEGAPAAQGAETALSDVKHQFAGLLTKTSTASTEQGSGFAFNFQIPVSTPGKMEKEIGTPVPSGAVALKESKEEKPQGQNAQQVIKAPEPTTSSKAKKNKKSGHKKKASEGQQKQMTNLTDTEGSRGEDGTMLTTEQQLKRELDWCIEQLELGMATLKATPKQKEEASRALKTLRSSKAPLAKKRQVMRAMSGDYRKKMEEEKHKQFKLIQAAMTSAQVKVVADPAKKSIFHRKAEGKTETLHLKSNATSQQENLQAQTPNTSVLNQENSTFVFTPANEEFCFNFL</sequence>
<dbReference type="AlphaFoldDB" id="A0A673YQI9"/>
<evidence type="ECO:0000313" key="4">
    <source>
        <dbReference type="Ensembl" id="ENSSTUP00000037008.1"/>
    </source>
</evidence>
<reference evidence="4" key="2">
    <citation type="submission" date="2025-09" db="UniProtKB">
        <authorList>
            <consortium name="Ensembl"/>
        </authorList>
    </citation>
    <scope>IDENTIFICATION</scope>
</reference>
<comment type="similarity">
    <text evidence="1">Belongs to the UPF0488 family.</text>
</comment>
<dbReference type="PANTHER" id="PTHR13602:SF2">
    <property type="entry name" value="UPF0488 PROTEIN C8ORF33"/>
    <property type="match status" value="1"/>
</dbReference>
<evidence type="ECO:0000256" key="1">
    <source>
        <dbReference type="ARBA" id="ARBA00005707"/>
    </source>
</evidence>
<keyword evidence="3" id="KW-1133">Transmembrane helix</keyword>
<organism evidence="4 5">
    <name type="scientific">Salmo trutta</name>
    <name type="common">Brown trout</name>
    <dbReference type="NCBI Taxonomy" id="8032"/>
    <lineage>
        <taxon>Eukaryota</taxon>
        <taxon>Metazoa</taxon>
        <taxon>Chordata</taxon>
        <taxon>Craniata</taxon>
        <taxon>Vertebrata</taxon>
        <taxon>Euteleostomi</taxon>
        <taxon>Actinopterygii</taxon>
        <taxon>Neopterygii</taxon>
        <taxon>Teleostei</taxon>
        <taxon>Protacanthopterygii</taxon>
        <taxon>Salmoniformes</taxon>
        <taxon>Salmonidae</taxon>
        <taxon>Salmoninae</taxon>
        <taxon>Salmo</taxon>
    </lineage>
</organism>
<evidence type="ECO:0000256" key="3">
    <source>
        <dbReference type="SAM" id="Phobius"/>
    </source>
</evidence>
<dbReference type="PANTHER" id="PTHR13602">
    <property type="entry name" value="UPF0488 PROTEIN C8ORF33"/>
    <property type="match status" value="1"/>
</dbReference>
<dbReference type="GeneTree" id="ENSGT00390000000306"/>